<proteinExistence type="predicted"/>
<dbReference type="AlphaFoldDB" id="T0HY25"/>
<dbReference type="CDD" id="cd00570">
    <property type="entry name" value="GST_N_family"/>
    <property type="match status" value="1"/>
</dbReference>
<dbReference type="InterPro" id="IPR004045">
    <property type="entry name" value="Glutathione_S-Trfase_N"/>
</dbReference>
<sequence length="31" mass="3790">MILYYHPLSSYCWKVLIPLYENDTPFERQGL</sequence>
<keyword evidence="3" id="KW-1185">Reference proteome</keyword>
<dbReference type="RefSeq" id="WP_021244518.1">
    <property type="nucleotide sequence ID" value="NZ_ATIB01000049.1"/>
</dbReference>
<evidence type="ECO:0000259" key="1">
    <source>
        <dbReference type="PROSITE" id="PS50404"/>
    </source>
</evidence>
<comment type="caution">
    <text evidence="2">The sequence shown here is derived from an EMBL/GenBank/DDBJ whole genome shotgun (WGS) entry which is preliminary data.</text>
</comment>
<dbReference type="EMBL" id="ATIB01000049">
    <property type="protein sequence ID" value="EQB02439.1"/>
    <property type="molecule type" value="Genomic_DNA"/>
</dbReference>
<gene>
    <name evidence="2" type="ORF">L485_07980</name>
</gene>
<dbReference type="SUPFAM" id="SSF52833">
    <property type="entry name" value="Thioredoxin-like"/>
    <property type="match status" value="1"/>
</dbReference>
<name>T0HY25_9SPHN</name>
<evidence type="ECO:0000313" key="2">
    <source>
        <dbReference type="EMBL" id="EQB02439.1"/>
    </source>
</evidence>
<feature type="domain" description="GST N-terminal" evidence="1">
    <location>
        <begin position="1"/>
        <end position="31"/>
    </location>
</feature>
<reference evidence="2 3" key="1">
    <citation type="journal article" date="2013" name="Genome Announc.">
        <title>Draft Genome Sequence of a Hexachlorocyclohexane-Degrading Bacterium, Sphingobium baderi Strain LL03T.</title>
        <authorList>
            <person name="Kaur J."/>
            <person name="Verma H."/>
            <person name="Tripathi C."/>
            <person name="Khurana J.P."/>
            <person name="Lal R."/>
        </authorList>
    </citation>
    <scope>NUCLEOTIDE SEQUENCE [LARGE SCALE GENOMIC DNA]</scope>
    <source>
        <strain evidence="2 3">LL03</strain>
    </source>
</reference>
<dbReference type="InterPro" id="IPR036249">
    <property type="entry name" value="Thioredoxin-like_sf"/>
</dbReference>
<protein>
    <recommendedName>
        <fullName evidence="1">GST N-terminal domain-containing protein</fullName>
    </recommendedName>
</protein>
<evidence type="ECO:0000313" key="3">
    <source>
        <dbReference type="Proteomes" id="UP000015524"/>
    </source>
</evidence>
<accession>T0HY25</accession>
<dbReference type="PATRIC" id="fig|1114964.8.peg.3959"/>
<dbReference type="Proteomes" id="UP000015524">
    <property type="component" value="Unassembled WGS sequence"/>
</dbReference>
<organism evidence="2 3">
    <name type="scientific">Sphingobium baderi LL03</name>
    <dbReference type="NCBI Taxonomy" id="1114964"/>
    <lineage>
        <taxon>Bacteria</taxon>
        <taxon>Pseudomonadati</taxon>
        <taxon>Pseudomonadota</taxon>
        <taxon>Alphaproteobacteria</taxon>
        <taxon>Sphingomonadales</taxon>
        <taxon>Sphingomonadaceae</taxon>
        <taxon>Sphingobium</taxon>
    </lineage>
</organism>
<dbReference type="PROSITE" id="PS50404">
    <property type="entry name" value="GST_NTER"/>
    <property type="match status" value="1"/>
</dbReference>